<accession>A7BEM6</accession>
<name>A7BEM6_9ACTO</name>
<evidence type="ECO:0000313" key="1">
    <source>
        <dbReference type="EMBL" id="EDN81650.1"/>
    </source>
</evidence>
<sequence>MKGERVMSGPGFGLVIGAQTKAAGYVVDFETSLGEIADSLETDITGQLSQVNGTYVSILGEALTAWGEAGKAHIEDLDRYAQALISVDEALVAAEEQATEGIIDAGAFGSVQ</sequence>
<organism evidence="1 2">
    <name type="scientific">Schaalia dentiphila ATCC 17982</name>
    <dbReference type="NCBI Taxonomy" id="411466"/>
    <lineage>
        <taxon>Bacteria</taxon>
        <taxon>Bacillati</taxon>
        <taxon>Actinomycetota</taxon>
        <taxon>Actinomycetes</taxon>
        <taxon>Actinomycetales</taxon>
        <taxon>Actinomycetaceae</taxon>
        <taxon>Schaalia</taxon>
        <taxon>Schaalia dentiphila</taxon>
    </lineage>
</organism>
<reference evidence="1" key="1">
    <citation type="submission" date="2007-04" db="EMBL/GenBank/DDBJ databases">
        <authorList>
            <person name="Fulton L."/>
            <person name="Clifton S."/>
            <person name="Fulton B."/>
            <person name="Xu J."/>
            <person name="Minx P."/>
            <person name="Pepin K.H."/>
            <person name="Johnson M."/>
            <person name="Thiruvilangam P."/>
            <person name="Bhonagiri V."/>
            <person name="Nash W.E."/>
            <person name="Mardis E.R."/>
            <person name="Wilson R.K."/>
        </authorList>
    </citation>
    <scope>NUCLEOTIDE SEQUENCE [LARGE SCALE GENOMIC DNA]</scope>
    <source>
        <strain evidence="1">ATCC 17982</strain>
    </source>
</reference>
<comment type="caution">
    <text evidence="1">The sequence shown here is derived from an EMBL/GenBank/DDBJ whole genome shotgun (WGS) entry which is preliminary data.</text>
</comment>
<reference evidence="1" key="2">
    <citation type="submission" date="2015-05" db="EMBL/GenBank/DDBJ databases">
        <title>Draft genome sequence of Actinomyces odontolyticus (ATCC 17982).</title>
        <authorList>
            <person name="Sudarsanam P."/>
            <person name="Ley R."/>
            <person name="Guruge J."/>
            <person name="Turnbaugh P.J."/>
            <person name="Mahowald M."/>
            <person name="Liep D."/>
            <person name="Gordon J."/>
        </authorList>
    </citation>
    <scope>NUCLEOTIDE SEQUENCE</scope>
    <source>
        <strain evidence="1">ATCC 17982</strain>
    </source>
</reference>
<evidence type="ECO:0000313" key="2">
    <source>
        <dbReference type="Proteomes" id="UP000003553"/>
    </source>
</evidence>
<keyword evidence="2" id="KW-1185">Reference proteome</keyword>
<dbReference type="HOGENOM" id="CLU_2204401_0_0_11"/>
<proteinExistence type="predicted"/>
<gene>
    <name evidence="1" type="ORF">ACTODO_02129</name>
</gene>
<protein>
    <recommendedName>
        <fullName evidence="3">WXG100 family type VII secretion target</fullName>
    </recommendedName>
</protein>
<dbReference type="eggNOG" id="ENOG5032ASB">
    <property type="taxonomic scope" value="Bacteria"/>
</dbReference>
<evidence type="ECO:0008006" key="3">
    <source>
        <dbReference type="Google" id="ProtNLM"/>
    </source>
</evidence>
<dbReference type="EMBL" id="AAYI02000004">
    <property type="protein sequence ID" value="EDN81650.1"/>
    <property type="molecule type" value="Genomic_DNA"/>
</dbReference>
<dbReference type="AlphaFoldDB" id="A7BEM6"/>
<dbReference type="Proteomes" id="UP000003553">
    <property type="component" value="Unassembled WGS sequence"/>
</dbReference>